<dbReference type="Pfam" id="PF12099">
    <property type="entry name" value="DUF3575"/>
    <property type="match status" value="1"/>
</dbReference>
<dbReference type="InterPro" id="IPR021958">
    <property type="entry name" value="DUF3575"/>
</dbReference>
<dbReference type="EMBL" id="JADIMB010000109">
    <property type="protein sequence ID" value="MBO8471621.1"/>
    <property type="molecule type" value="Genomic_DNA"/>
</dbReference>
<reference evidence="1" key="1">
    <citation type="submission" date="2020-10" db="EMBL/GenBank/DDBJ databases">
        <authorList>
            <person name="Gilroy R."/>
        </authorList>
    </citation>
    <scope>NUCLEOTIDE SEQUENCE</scope>
    <source>
        <strain evidence="1">B2-22910</strain>
    </source>
</reference>
<proteinExistence type="predicted"/>
<gene>
    <name evidence="1" type="ORF">IAB82_07510</name>
</gene>
<dbReference type="InterPro" id="IPR036737">
    <property type="entry name" value="OmpA-like_sf"/>
</dbReference>
<comment type="caution">
    <text evidence="1">The sequence shown here is derived from an EMBL/GenBank/DDBJ whole genome shotgun (WGS) entry which is preliminary data.</text>
</comment>
<accession>A0A9D9IGG4</accession>
<dbReference type="AlphaFoldDB" id="A0A9D9IGG4"/>
<evidence type="ECO:0000313" key="2">
    <source>
        <dbReference type="Proteomes" id="UP000823603"/>
    </source>
</evidence>
<name>A0A9D9IGG4_9BACT</name>
<organism evidence="1 2">
    <name type="scientific">Candidatus Cryptobacteroides faecavium</name>
    <dbReference type="NCBI Taxonomy" id="2840762"/>
    <lineage>
        <taxon>Bacteria</taxon>
        <taxon>Pseudomonadati</taxon>
        <taxon>Bacteroidota</taxon>
        <taxon>Bacteroidia</taxon>
        <taxon>Bacteroidales</taxon>
        <taxon>Candidatus Cryptobacteroides</taxon>
    </lineage>
</organism>
<dbReference type="Gene3D" id="3.30.1330.60">
    <property type="entry name" value="OmpA-like domain"/>
    <property type="match status" value="1"/>
</dbReference>
<sequence>MKIYYPSGYRYIVPSYEDNAESLDTLVSKVRSFKDSGNLSEVRITSYSSPDGYYSRNSRLARLRADSLASYIVRHTGVGRDMVTTVPSGIGYGVLKDLVTEDTGVPHRDEVLRILSETPEFTRDSAGQITGGIKTSLLILDKGSSYRYMKEHLFPKLRSGLVVTIIVRKEDPVESVEFASAPYAVQEAEPVLMAQAPSRPASGSPAVAEPVLSKKKKTSAFSWENSRWSIKTNLPFYALVVPNLAAEFKFADHFSIDVPVYYSPYTVARDYRFRVLALQPSVRYWLKDTMKGHFFGVHLTGGSFNISVDDRKRFQDTDGMWGAGIDYGYALKFNRHWGLEFNIGVGYIWARYDTFYNIDNGALYDTSTANYLGVTRLGISLIYKL</sequence>
<evidence type="ECO:0000313" key="1">
    <source>
        <dbReference type="EMBL" id="MBO8471621.1"/>
    </source>
</evidence>
<reference evidence="1" key="2">
    <citation type="journal article" date="2021" name="PeerJ">
        <title>Extensive microbial diversity within the chicken gut microbiome revealed by metagenomics and culture.</title>
        <authorList>
            <person name="Gilroy R."/>
            <person name="Ravi A."/>
            <person name="Getino M."/>
            <person name="Pursley I."/>
            <person name="Horton D.L."/>
            <person name="Alikhan N.F."/>
            <person name="Baker D."/>
            <person name="Gharbi K."/>
            <person name="Hall N."/>
            <person name="Watson M."/>
            <person name="Adriaenssens E.M."/>
            <person name="Foster-Nyarko E."/>
            <person name="Jarju S."/>
            <person name="Secka A."/>
            <person name="Antonio M."/>
            <person name="Oren A."/>
            <person name="Chaudhuri R.R."/>
            <person name="La Ragione R."/>
            <person name="Hildebrand F."/>
            <person name="Pallen M.J."/>
        </authorList>
    </citation>
    <scope>NUCLEOTIDE SEQUENCE</scope>
    <source>
        <strain evidence="1">B2-22910</strain>
    </source>
</reference>
<dbReference type="SUPFAM" id="SSF103088">
    <property type="entry name" value="OmpA-like"/>
    <property type="match status" value="1"/>
</dbReference>
<protein>
    <submittedName>
        <fullName evidence="1">DUF3575 domain-containing protein</fullName>
    </submittedName>
</protein>
<dbReference type="Proteomes" id="UP000823603">
    <property type="component" value="Unassembled WGS sequence"/>
</dbReference>